<evidence type="ECO:0000313" key="1">
    <source>
        <dbReference type="EMBL" id="TFI57360.1"/>
    </source>
</evidence>
<dbReference type="PROSITE" id="PS51257">
    <property type="entry name" value="PROKAR_LIPOPROTEIN"/>
    <property type="match status" value="1"/>
</dbReference>
<dbReference type="OrthoDB" id="7190313at2"/>
<gene>
    <name evidence="1" type="ORF">E2493_15355</name>
</gene>
<dbReference type="Proteomes" id="UP000298213">
    <property type="component" value="Unassembled WGS sequence"/>
</dbReference>
<sequence length="159" mass="17351">MTQRYGAWRVSRIWHARRVLAAALALVWVAACGTLIAPYSLEAYKNATSLKAETLAMIAESGDPYSAHEDEVKALKIKLMAAQEFAAGMPKNKLSAAQWQTMNDPDGGLAGEYWVVWQRQGTVSSTAMAAQLRQIGDAFDEIICLEANKEKNTACVSAQ</sequence>
<keyword evidence="2" id="KW-1185">Reference proteome</keyword>
<dbReference type="AlphaFoldDB" id="A0A4Y8ZMY5"/>
<dbReference type="RefSeq" id="WP_135088358.1">
    <property type="nucleotide sequence ID" value="NZ_SPDV01000032.1"/>
</dbReference>
<dbReference type="EMBL" id="SPDV01000032">
    <property type="protein sequence ID" value="TFI57360.1"/>
    <property type="molecule type" value="Genomic_DNA"/>
</dbReference>
<protein>
    <submittedName>
        <fullName evidence="1">Uncharacterized protein</fullName>
    </submittedName>
</protein>
<name>A0A4Y8ZMY5_9SPHN</name>
<organism evidence="1 2">
    <name type="scientific">Sphingomonas parva</name>
    <dbReference type="NCBI Taxonomy" id="2555898"/>
    <lineage>
        <taxon>Bacteria</taxon>
        <taxon>Pseudomonadati</taxon>
        <taxon>Pseudomonadota</taxon>
        <taxon>Alphaproteobacteria</taxon>
        <taxon>Sphingomonadales</taxon>
        <taxon>Sphingomonadaceae</taxon>
        <taxon>Sphingomonas</taxon>
    </lineage>
</organism>
<evidence type="ECO:0000313" key="2">
    <source>
        <dbReference type="Proteomes" id="UP000298213"/>
    </source>
</evidence>
<comment type="caution">
    <text evidence="1">The sequence shown here is derived from an EMBL/GenBank/DDBJ whole genome shotgun (WGS) entry which is preliminary data.</text>
</comment>
<accession>A0A4Y8ZMY5</accession>
<reference evidence="1 2" key="1">
    <citation type="submission" date="2019-03" db="EMBL/GenBank/DDBJ databases">
        <title>Genome sequence of Sphingomonas sp. 17J27-24.</title>
        <authorList>
            <person name="Kim M."/>
            <person name="Maeng S."/>
            <person name="Sathiyaraj S."/>
        </authorList>
    </citation>
    <scope>NUCLEOTIDE SEQUENCE [LARGE SCALE GENOMIC DNA]</scope>
    <source>
        <strain evidence="1 2">17J27-24</strain>
    </source>
</reference>
<proteinExistence type="predicted"/>